<dbReference type="OrthoDB" id="195089at2759"/>
<sequence length="178" mass="20626">MLPHYVTLDNLFYTKTDNDDDDDDNNKEYIEQLFNWINKLCKERTIEDTGLSKVLLDDDGDSDDDGDDDDDEREGGRDGKYEKGGRGKGRGRGEINDSNNDDDNTVSVLIILFLDIICEEMDENFRSREHFIEVIKLAGLKFTKQIYNFLTAFYQRIIIMITSCTCLDNRTGQQCLHR</sequence>
<dbReference type="Proteomes" id="UP000266861">
    <property type="component" value="Unassembled WGS sequence"/>
</dbReference>
<dbReference type="AlphaFoldDB" id="A0A397J550"/>
<accession>A0A397J550</accession>
<feature type="region of interest" description="Disordered" evidence="1">
    <location>
        <begin position="57"/>
        <end position="99"/>
    </location>
</feature>
<organism evidence="2 3">
    <name type="scientific">Diversispora epigaea</name>
    <dbReference type="NCBI Taxonomy" id="1348612"/>
    <lineage>
        <taxon>Eukaryota</taxon>
        <taxon>Fungi</taxon>
        <taxon>Fungi incertae sedis</taxon>
        <taxon>Mucoromycota</taxon>
        <taxon>Glomeromycotina</taxon>
        <taxon>Glomeromycetes</taxon>
        <taxon>Diversisporales</taxon>
        <taxon>Diversisporaceae</taxon>
        <taxon>Diversispora</taxon>
    </lineage>
</organism>
<evidence type="ECO:0000256" key="1">
    <source>
        <dbReference type="SAM" id="MobiDB-lite"/>
    </source>
</evidence>
<feature type="compositionally biased region" description="Acidic residues" evidence="1">
    <location>
        <begin position="57"/>
        <end position="73"/>
    </location>
</feature>
<reference evidence="2 3" key="1">
    <citation type="submission" date="2018-08" db="EMBL/GenBank/DDBJ databases">
        <title>Genome and evolution of the arbuscular mycorrhizal fungus Diversispora epigaea (formerly Glomus versiforme) and its bacterial endosymbionts.</title>
        <authorList>
            <person name="Sun X."/>
            <person name="Fei Z."/>
            <person name="Harrison M."/>
        </authorList>
    </citation>
    <scope>NUCLEOTIDE SEQUENCE [LARGE SCALE GENOMIC DNA]</scope>
    <source>
        <strain evidence="2 3">IT104</strain>
    </source>
</reference>
<comment type="caution">
    <text evidence="2">The sequence shown here is derived from an EMBL/GenBank/DDBJ whole genome shotgun (WGS) entry which is preliminary data.</text>
</comment>
<protein>
    <submittedName>
        <fullName evidence="2">Uncharacterized protein</fullName>
    </submittedName>
</protein>
<feature type="compositionally biased region" description="Basic and acidic residues" evidence="1">
    <location>
        <begin position="74"/>
        <end position="95"/>
    </location>
</feature>
<proteinExistence type="predicted"/>
<gene>
    <name evidence="2" type="ORF">Glove_117g489</name>
</gene>
<dbReference type="EMBL" id="PQFF01000109">
    <property type="protein sequence ID" value="RHZ81848.1"/>
    <property type="molecule type" value="Genomic_DNA"/>
</dbReference>
<evidence type="ECO:0000313" key="3">
    <source>
        <dbReference type="Proteomes" id="UP000266861"/>
    </source>
</evidence>
<name>A0A397J550_9GLOM</name>
<keyword evidence="3" id="KW-1185">Reference proteome</keyword>
<evidence type="ECO:0000313" key="2">
    <source>
        <dbReference type="EMBL" id="RHZ81848.1"/>
    </source>
</evidence>